<organism evidence="2 3">
    <name type="scientific">Vibrio gazogenes DSM 21264 = NBRC 103151</name>
    <dbReference type="NCBI Taxonomy" id="1123492"/>
    <lineage>
        <taxon>Bacteria</taxon>
        <taxon>Pseudomonadati</taxon>
        <taxon>Pseudomonadota</taxon>
        <taxon>Gammaproteobacteria</taxon>
        <taxon>Vibrionales</taxon>
        <taxon>Vibrionaceae</taxon>
        <taxon>Vibrio</taxon>
    </lineage>
</organism>
<keyword evidence="1" id="KW-0732">Signal</keyword>
<dbReference type="Proteomes" id="UP000184159">
    <property type="component" value="Unassembled WGS sequence"/>
</dbReference>
<evidence type="ECO:0000313" key="3">
    <source>
        <dbReference type="Proteomes" id="UP000184159"/>
    </source>
</evidence>
<gene>
    <name evidence="2" type="ORF">SAMN02745781_03055</name>
</gene>
<dbReference type="EMBL" id="FQUH01000016">
    <property type="protein sequence ID" value="SHF74366.1"/>
    <property type="molecule type" value="Genomic_DNA"/>
</dbReference>
<feature type="chain" id="PRO_5012567433" description="Lipoprotein" evidence="1">
    <location>
        <begin position="29"/>
        <end position="118"/>
    </location>
</feature>
<reference evidence="3" key="1">
    <citation type="submission" date="2016-11" db="EMBL/GenBank/DDBJ databases">
        <authorList>
            <person name="Varghese N."/>
            <person name="Submissions S."/>
        </authorList>
    </citation>
    <scope>NUCLEOTIDE SEQUENCE [LARGE SCALE GENOMIC DNA]</scope>
    <source>
        <strain evidence="3">DSM 21264</strain>
    </source>
</reference>
<keyword evidence="3" id="KW-1185">Reference proteome</keyword>
<evidence type="ECO:0008006" key="4">
    <source>
        <dbReference type="Google" id="ProtNLM"/>
    </source>
</evidence>
<dbReference type="Pfam" id="PF10973">
    <property type="entry name" value="DUF2799"/>
    <property type="match status" value="1"/>
</dbReference>
<sequence>MINFRNWFGGMVVSLLLLGCSASEQSLATQGDWYQIGYRDGIAGHQQRSYRDLHQLGAVQMADYDEGYDDGVTKYCNPDFAYQIGLSGQYYDGVCAGTSAGNQFRMEWQRGWDQYTSH</sequence>
<dbReference type="InterPro" id="IPR021242">
    <property type="entry name" value="DUF2799"/>
</dbReference>
<accession>A0A1M5E596</accession>
<protein>
    <recommendedName>
        <fullName evidence="4">Lipoprotein</fullName>
    </recommendedName>
</protein>
<dbReference type="AlphaFoldDB" id="A0A1M5E596"/>
<evidence type="ECO:0000313" key="2">
    <source>
        <dbReference type="EMBL" id="SHF74366.1"/>
    </source>
</evidence>
<name>A0A1M5E596_VIBGA</name>
<dbReference type="PROSITE" id="PS51257">
    <property type="entry name" value="PROKAR_LIPOPROTEIN"/>
    <property type="match status" value="1"/>
</dbReference>
<evidence type="ECO:0000256" key="1">
    <source>
        <dbReference type="SAM" id="SignalP"/>
    </source>
</evidence>
<proteinExistence type="predicted"/>
<feature type="signal peptide" evidence="1">
    <location>
        <begin position="1"/>
        <end position="28"/>
    </location>
</feature>